<accession>A0A4Q0XEQ1</accession>
<dbReference type="InterPro" id="IPR007484">
    <property type="entry name" value="Peptidase_M28"/>
</dbReference>
<dbReference type="AlphaFoldDB" id="A0A4Q0XEQ1"/>
<proteinExistence type="predicted"/>
<gene>
    <name evidence="2" type="ORF">ESZ48_12040</name>
</gene>
<dbReference type="OrthoDB" id="9778250at2"/>
<name>A0A4Q0XEQ1_9FLAO</name>
<dbReference type="InterPro" id="IPR045175">
    <property type="entry name" value="M28_fam"/>
</dbReference>
<keyword evidence="3" id="KW-1185">Reference proteome</keyword>
<dbReference type="GO" id="GO:0008235">
    <property type="term" value="F:metalloexopeptidase activity"/>
    <property type="evidence" value="ECO:0007669"/>
    <property type="project" value="InterPro"/>
</dbReference>
<organism evidence="2 3">
    <name type="scientific">Gelidibacter gilvus</name>
    <dbReference type="NCBI Taxonomy" id="59602"/>
    <lineage>
        <taxon>Bacteria</taxon>
        <taxon>Pseudomonadati</taxon>
        <taxon>Bacteroidota</taxon>
        <taxon>Flavobacteriia</taxon>
        <taxon>Flavobacteriales</taxon>
        <taxon>Flavobacteriaceae</taxon>
        <taxon>Gelidibacter</taxon>
    </lineage>
</organism>
<sequence length="347" mass="39619">MKVLFIASALTLVGSCANIRYTQKIENLKESIVFEHPEMIIKYGNTITPEELSAHVYTLSSTDFEGRETGQMGFHRASNFLKDFYVDNDIQSPLGYDNYYQRISKSYFSKDSPSSQNVVAYIEGSEYPEEVIVISAHLDHLGTSNDATYFGADDNASGTAAVMEMAQAFALAKKDGHGPKRSILFLHLTAEEIGLLGSNYYVKHPIYSLENTVANLNIDMIGRVDKIHEEKQQENYVYIIGADRLSTKLHYISEAANSQFTNLILDYKYNAEGDSNRYYYRSDHYNFASRNIPVIFYFNGEHQDYHQPTDTPDKINYPLLQKRAQLIFSTAWYLANSKERLEVDEIK</sequence>
<reference evidence="2 3" key="1">
    <citation type="submission" date="2019-01" db="EMBL/GenBank/DDBJ databases">
        <title>Genome sequence of the Antarctic species Gelidibacter gilvus ACAM 158(T).</title>
        <authorList>
            <person name="Bowman J.P."/>
        </authorList>
    </citation>
    <scope>NUCLEOTIDE SEQUENCE [LARGE SCALE GENOMIC DNA]</scope>
    <source>
        <strain evidence="2 3">IC158</strain>
    </source>
</reference>
<evidence type="ECO:0000259" key="1">
    <source>
        <dbReference type="Pfam" id="PF04389"/>
    </source>
</evidence>
<dbReference type="RefSeq" id="WP_129017734.1">
    <property type="nucleotide sequence ID" value="NZ_SDDZ01000006.1"/>
</dbReference>
<feature type="domain" description="Peptidase M28" evidence="1">
    <location>
        <begin position="117"/>
        <end position="329"/>
    </location>
</feature>
<dbReference type="PROSITE" id="PS51257">
    <property type="entry name" value="PROKAR_LIPOPROTEIN"/>
    <property type="match status" value="1"/>
</dbReference>
<dbReference type="Proteomes" id="UP000289792">
    <property type="component" value="Unassembled WGS sequence"/>
</dbReference>
<protein>
    <submittedName>
        <fullName evidence="2">M28 family peptidase</fullName>
    </submittedName>
</protein>
<dbReference type="PANTHER" id="PTHR12147:SF26">
    <property type="entry name" value="PEPTIDASE M28 DOMAIN-CONTAINING PROTEIN"/>
    <property type="match status" value="1"/>
</dbReference>
<dbReference type="Gene3D" id="3.40.630.10">
    <property type="entry name" value="Zn peptidases"/>
    <property type="match status" value="1"/>
</dbReference>
<evidence type="ECO:0000313" key="3">
    <source>
        <dbReference type="Proteomes" id="UP000289792"/>
    </source>
</evidence>
<dbReference type="GO" id="GO:0006508">
    <property type="term" value="P:proteolysis"/>
    <property type="evidence" value="ECO:0007669"/>
    <property type="project" value="InterPro"/>
</dbReference>
<comment type="caution">
    <text evidence="2">The sequence shown here is derived from an EMBL/GenBank/DDBJ whole genome shotgun (WGS) entry which is preliminary data.</text>
</comment>
<dbReference type="PANTHER" id="PTHR12147">
    <property type="entry name" value="METALLOPEPTIDASE M28 FAMILY MEMBER"/>
    <property type="match status" value="1"/>
</dbReference>
<dbReference type="EMBL" id="SDDZ01000006">
    <property type="protein sequence ID" value="RXJ49724.1"/>
    <property type="molecule type" value="Genomic_DNA"/>
</dbReference>
<dbReference type="CDD" id="cd05660">
    <property type="entry name" value="M28_like_PA"/>
    <property type="match status" value="1"/>
</dbReference>
<dbReference type="SUPFAM" id="SSF53187">
    <property type="entry name" value="Zn-dependent exopeptidases"/>
    <property type="match status" value="1"/>
</dbReference>
<evidence type="ECO:0000313" key="2">
    <source>
        <dbReference type="EMBL" id="RXJ49724.1"/>
    </source>
</evidence>
<dbReference type="Pfam" id="PF04389">
    <property type="entry name" value="Peptidase_M28"/>
    <property type="match status" value="1"/>
</dbReference>